<reference evidence="6" key="2">
    <citation type="submission" date="2016-11" db="EMBL/GenBank/DDBJ databases">
        <authorList>
            <person name="Jaros S."/>
            <person name="Januszkiewicz K."/>
            <person name="Wedrychowicz H."/>
        </authorList>
    </citation>
    <scope>NUCLEOTIDE SEQUENCE [LARGE SCALE GENOMIC DNA]</scope>
    <source>
        <strain evidence="6">DSM 19859</strain>
    </source>
</reference>
<dbReference type="RefSeq" id="WP_072984734.1">
    <property type="nucleotide sequence ID" value="NZ_FQXT01000006.1"/>
</dbReference>
<dbReference type="Pfam" id="PF22384">
    <property type="entry name" value="PBP2_Ca3427_like"/>
    <property type="match status" value="1"/>
</dbReference>
<organism evidence="6 7">
    <name type="scientific">Leeuwenhoekiella palythoae</name>
    <dbReference type="NCBI Taxonomy" id="573501"/>
    <lineage>
        <taxon>Bacteria</taxon>
        <taxon>Pseudomonadati</taxon>
        <taxon>Bacteroidota</taxon>
        <taxon>Flavobacteriia</taxon>
        <taxon>Flavobacteriales</taxon>
        <taxon>Flavobacteriaceae</taxon>
        <taxon>Leeuwenhoekiella</taxon>
    </lineage>
</organism>
<dbReference type="EMBL" id="QOVN01000006">
    <property type="protein sequence ID" value="RXG27814.1"/>
    <property type="molecule type" value="Genomic_DNA"/>
</dbReference>
<keyword evidence="8" id="KW-1185">Reference proteome</keyword>
<dbReference type="Gene3D" id="3.40.190.10">
    <property type="entry name" value="Periplasmic binding protein-like II"/>
    <property type="match status" value="2"/>
</dbReference>
<evidence type="ECO:0000259" key="4">
    <source>
        <dbReference type="Pfam" id="PF22384"/>
    </source>
</evidence>
<keyword evidence="3" id="KW-0732">Signal</keyword>
<proteinExistence type="inferred from homology"/>
<comment type="similarity">
    <text evidence="2">Belongs to the bacterial solute-binding protein SsuA/TauA family.</text>
</comment>
<evidence type="ECO:0000313" key="6">
    <source>
        <dbReference type="EMBL" id="SHI24630.1"/>
    </source>
</evidence>
<evidence type="ECO:0000313" key="5">
    <source>
        <dbReference type="EMBL" id="RXG27814.1"/>
    </source>
</evidence>
<accession>A0A1M5ZK70</accession>
<dbReference type="CDD" id="cd13637">
    <property type="entry name" value="PBP2_Ca3427_like"/>
    <property type="match status" value="1"/>
</dbReference>
<reference evidence="5 8" key="3">
    <citation type="submission" date="2018-07" db="EMBL/GenBank/DDBJ databases">
        <title>Leeuwenhoekiella genomics.</title>
        <authorList>
            <person name="Tahon G."/>
            <person name="Willems A."/>
        </authorList>
    </citation>
    <scope>NUCLEOTIDE SEQUENCE [LARGE SCALE GENOMIC DNA]</scope>
    <source>
        <strain evidence="5 8">LMG 24856</strain>
    </source>
</reference>
<dbReference type="OrthoDB" id="6191474at2"/>
<dbReference type="AlphaFoldDB" id="A0A1M5ZK70"/>
<dbReference type="EMBL" id="FQXT01000006">
    <property type="protein sequence ID" value="SHI24630.1"/>
    <property type="molecule type" value="Genomic_DNA"/>
</dbReference>
<dbReference type="Proteomes" id="UP000184240">
    <property type="component" value="Unassembled WGS sequence"/>
</dbReference>
<reference evidence="7" key="1">
    <citation type="submission" date="2016-11" db="EMBL/GenBank/DDBJ databases">
        <authorList>
            <person name="Varghese N."/>
            <person name="Submissions S."/>
        </authorList>
    </citation>
    <scope>NUCLEOTIDE SEQUENCE [LARGE SCALE GENOMIC DNA]</scope>
    <source>
        <strain evidence="7">DSM 19859</strain>
    </source>
</reference>
<evidence type="ECO:0000313" key="7">
    <source>
        <dbReference type="Proteomes" id="UP000184240"/>
    </source>
</evidence>
<evidence type="ECO:0000256" key="3">
    <source>
        <dbReference type="ARBA" id="ARBA00022729"/>
    </source>
</evidence>
<dbReference type="STRING" id="573501.SAMN04487999_3180"/>
<gene>
    <name evidence="5" type="ORF">DSM01_2933</name>
    <name evidence="6" type="ORF">SAMN04487999_3180</name>
</gene>
<evidence type="ECO:0000313" key="8">
    <source>
        <dbReference type="Proteomes" id="UP000290037"/>
    </source>
</evidence>
<feature type="domain" description="Ca3427-like PBP 2" evidence="4">
    <location>
        <begin position="92"/>
        <end position="179"/>
    </location>
</feature>
<dbReference type="SUPFAM" id="SSF53850">
    <property type="entry name" value="Periplasmic binding protein-like II"/>
    <property type="match status" value="1"/>
</dbReference>
<dbReference type="PANTHER" id="PTHR30024:SF47">
    <property type="entry name" value="TAURINE-BINDING PERIPLASMIC PROTEIN"/>
    <property type="match status" value="1"/>
</dbReference>
<dbReference type="GO" id="GO:0042597">
    <property type="term" value="C:periplasmic space"/>
    <property type="evidence" value="ECO:0007669"/>
    <property type="project" value="UniProtKB-SubCell"/>
</dbReference>
<evidence type="ECO:0000256" key="2">
    <source>
        <dbReference type="ARBA" id="ARBA00010742"/>
    </source>
</evidence>
<dbReference type="Proteomes" id="UP000290037">
    <property type="component" value="Unassembled WGS sequence"/>
</dbReference>
<dbReference type="Pfam" id="PF13379">
    <property type="entry name" value="NMT1_2"/>
    <property type="match status" value="1"/>
</dbReference>
<comment type="subcellular location">
    <subcellularLocation>
        <location evidence="1">Periplasm</location>
    </subcellularLocation>
</comment>
<protein>
    <submittedName>
        <fullName evidence="5 6">NMT1/THI5 like</fullName>
    </submittedName>
</protein>
<dbReference type="PANTHER" id="PTHR30024">
    <property type="entry name" value="ALIPHATIC SULFONATES-BINDING PROTEIN-RELATED"/>
    <property type="match status" value="1"/>
</dbReference>
<name>A0A1M5ZK70_9FLAO</name>
<dbReference type="InterPro" id="IPR054364">
    <property type="entry name" value="Ca3427-like_PBP2"/>
</dbReference>
<sequence length="283" mass="31963">MTTIRIGGVPEHFNLPIHLCIEEGLFAEKGIHVEWVEFPGGTGAMNAALRNDEIDLAIILTEGIIKDIANGNPSKIIQNYVSSPLRWGVHVASKSDFYTIADLEDKRPAISRYGSGSHVMAYVQANELGWDTSKIECVVVNNIDTAVEALAQKDADYFMWEHFTTKPLVDKGIFRRVGDFPTPWSSFVIAATDKAIEDQSEILRIVLEVINAKTSVFKGLSRIETQLAERYQQNLEDIKKWLSITSWSQNQLENSERDLVLKYLKKLDMVDKTSDSQQYLKKI</sequence>
<evidence type="ECO:0000256" key="1">
    <source>
        <dbReference type="ARBA" id="ARBA00004418"/>
    </source>
</evidence>